<gene>
    <name evidence="1" type="ORF">L2E82_43519</name>
</gene>
<proteinExistence type="predicted"/>
<dbReference type="EMBL" id="CM042016">
    <property type="protein sequence ID" value="KAI3699294.1"/>
    <property type="molecule type" value="Genomic_DNA"/>
</dbReference>
<accession>A0ACB8ZPQ2</accession>
<keyword evidence="2" id="KW-1185">Reference proteome</keyword>
<evidence type="ECO:0000313" key="1">
    <source>
        <dbReference type="EMBL" id="KAI3699294.1"/>
    </source>
</evidence>
<evidence type="ECO:0000313" key="2">
    <source>
        <dbReference type="Proteomes" id="UP001055811"/>
    </source>
</evidence>
<dbReference type="Proteomes" id="UP001055811">
    <property type="component" value="Linkage Group LG08"/>
</dbReference>
<reference evidence="2" key="1">
    <citation type="journal article" date="2022" name="Mol. Ecol. Resour.">
        <title>The genomes of chicory, endive, great burdock and yacon provide insights into Asteraceae palaeo-polyploidization history and plant inulin production.</title>
        <authorList>
            <person name="Fan W."/>
            <person name="Wang S."/>
            <person name="Wang H."/>
            <person name="Wang A."/>
            <person name="Jiang F."/>
            <person name="Liu H."/>
            <person name="Zhao H."/>
            <person name="Xu D."/>
            <person name="Zhang Y."/>
        </authorList>
    </citation>
    <scope>NUCLEOTIDE SEQUENCE [LARGE SCALE GENOMIC DNA]</scope>
    <source>
        <strain evidence="2">cv. Punajuju</strain>
    </source>
</reference>
<comment type="caution">
    <text evidence="1">The sequence shown here is derived from an EMBL/GenBank/DDBJ whole genome shotgun (WGS) entry which is preliminary data.</text>
</comment>
<protein>
    <submittedName>
        <fullName evidence="1">Uncharacterized protein</fullName>
    </submittedName>
</protein>
<reference evidence="1 2" key="2">
    <citation type="journal article" date="2022" name="Mol. Ecol. Resour.">
        <title>The genomes of chicory, endive, great burdock and yacon provide insights into Asteraceae paleo-polyploidization history and plant inulin production.</title>
        <authorList>
            <person name="Fan W."/>
            <person name="Wang S."/>
            <person name="Wang H."/>
            <person name="Wang A."/>
            <person name="Jiang F."/>
            <person name="Liu H."/>
            <person name="Zhao H."/>
            <person name="Xu D."/>
            <person name="Zhang Y."/>
        </authorList>
    </citation>
    <scope>NUCLEOTIDE SEQUENCE [LARGE SCALE GENOMIC DNA]</scope>
    <source>
        <strain evidence="2">cv. Punajuju</strain>
        <tissue evidence="1">Leaves</tissue>
    </source>
</reference>
<organism evidence="1 2">
    <name type="scientific">Cichorium intybus</name>
    <name type="common">Chicory</name>
    <dbReference type="NCBI Taxonomy" id="13427"/>
    <lineage>
        <taxon>Eukaryota</taxon>
        <taxon>Viridiplantae</taxon>
        <taxon>Streptophyta</taxon>
        <taxon>Embryophyta</taxon>
        <taxon>Tracheophyta</taxon>
        <taxon>Spermatophyta</taxon>
        <taxon>Magnoliopsida</taxon>
        <taxon>eudicotyledons</taxon>
        <taxon>Gunneridae</taxon>
        <taxon>Pentapetalae</taxon>
        <taxon>asterids</taxon>
        <taxon>campanulids</taxon>
        <taxon>Asterales</taxon>
        <taxon>Asteraceae</taxon>
        <taxon>Cichorioideae</taxon>
        <taxon>Cichorieae</taxon>
        <taxon>Cichoriinae</taxon>
        <taxon>Cichorium</taxon>
    </lineage>
</organism>
<sequence>MDNGAARKDAMDIEGEDRLSSLPDDVIHKILSFISIKDAIGTSVLSSRWRFIWTTMPYLNFENLNHRGPEFISNVLSHHNNQIQVSSVNLILGRSCFPSLEKVDLCMYNPSNADAHKIVSLLQHFSTAKLLILSLGILQFMQHLSSSMELIPHQACVFANANIIKFITKLPIKVYLEVRSVTTFTEIKNYDTCPAAMFPMVSHEEIKAMEDMAYAQLFVEKLGLFLKECNANKNSNMNKPQVKKHWVWELHENLSEMMAQIKQSKYVAYQTSHMMENFSPSSKGTLQIIPWLQENRLLFQHIKGLMMP</sequence>
<name>A0ACB8ZPQ2_CICIN</name>